<reference evidence="1 2" key="1">
    <citation type="submission" date="2018-07" db="EMBL/GenBank/DDBJ databases">
        <title>Genomic Encyclopedia of Type Strains, Phase IV (KMG-IV): sequencing the most valuable type-strain genomes for metagenomic binning, comparative biology and taxonomic classification.</title>
        <authorList>
            <person name="Goeker M."/>
        </authorList>
    </citation>
    <scope>NUCLEOTIDE SEQUENCE [LARGE SCALE GENOMIC DNA]</scope>
    <source>
        <strain evidence="1 2">DSM 27016</strain>
    </source>
</reference>
<sequence length="146" mass="16485">MADIFPQSGTEIDVSAALGTGEVSYGRTPIFDFEKGEFKTVDNKVYVGEGLEVLKSWIEKTVRTERFRFPIYSFDYGITLEGLMEKGLPYELLISEIKEQITDALIHDPRITDVGDFGFLRSGSSLEIQFRVHTFDSGTIDMEVKV</sequence>
<dbReference type="Pfam" id="PF10934">
    <property type="entry name" value="Sheath_initiator"/>
    <property type="match status" value="1"/>
</dbReference>
<proteinExistence type="predicted"/>
<protein>
    <submittedName>
        <fullName evidence="1">Uncharacterized protein DUF2634</fullName>
    </submittedName>
</protein>
<dbReference type="AlphaFoldDB" id="A0A369AVB9"/>
<name>A0A369AVB9_9FIRM</name>
<evidence type="ECO:0000313" key="1">
    <source>
        <dbReference type="EMBL" id="RCX13269.1"/>
    </source>
</evidence>
<comment type="caution">
    <text evidence="1">The sequence shown here is derived from an EMBL/GenBank/DDBJ whole genome shotgun (WGS) entry which is preliminary data.</text>
</comment>
<dbReference type="InterPro" id="IPR020288">
    <property type="entry name" value="Sheath_initiator"/>
</dbReference>
<organism evidence="1 2">
    <name type="scientific">Anaerobacterium chartisolvens</name>
    <dbReference type="NCBI Taxonomy" id="1297424"/>
    <lineage>
        <taxon>Bacteria</taxon>
        <taxon>Bacillati</taxon>
        <taxon>Bacillota</taxon>
        <taxon>Clostridia</taxon>
        <taxon>Eubacteriales</taxon>
        <taxon>Oscillospiraceae</taxon>
        <taxon>Anaerobacterium</taxon>
    </lineage>
</organism>
<evidence type="ECO:0000313" key="2">
    <source>
        <dbReference type="Proteomes" id="UP000253034"/>
    </source>
</evidence>
<dbReference type="RefSeq" id="WP_114298685.1">
    <property type="nucleotide sequence ID" value="NZ_QPJT01000018.1"/>
</dbReference>
<accession>A0A369AVB9</accession>
<keyword evidence="2" id="KW-1185">Reference proteome</keyword>
<dbReference type="Proteomes" id="UP000253034">
    <property type="component" value="Unassembled WGS sequence"/>
</dbReference>
<gene>
    <name evidence="1" type="ORF">DFR58_11887</name>
</gene>
<dbReference type="OrthoDB" id="89089at2"/>
<dbReference type="EMBL" id="QPJT01000018">
    <property type="protein sequence ID" value="RCX13269.1"/>
    <property type="molecule type" value="Genomic_DNA"/>
</dbReference>